<reference evidence="1 2" key="1">
    <citation type="submission" date="2023-06" db="EMBL/GenBank/DDBJ databases">
        <title>Genome sequence of Methancorpusculaceae sp. Cs1.</title>
        <authorList>
            <person name="Protasov E."/>
            <person name="Platt K."/>
            <person name="Poehlein A."/>
            <person name="Daniel R."/>
            <person name="Brune A."/>
        </authorList>
    </citation>
    <scope>NUCLEOTIDE SEQUENCE [LARGE SCALE GENOMIC DNA]</scope>
    <source>
        <strain evidence="1 2">Cs1</strain>
    </source>
</reference>
<protein>
    <recommendedName>
        <fullName evidence="3">Class I SAM-dependent methyltransferase</fullName>
    </recommendedName>
</protein>
<dbReference type="CDD" id="cd02440">
    <property type="entry name" value="AdoMet_MTases"/>
    <property type="match status" value="1"/>
</dbReference>
<dbReference type="AlphaFoldDB" id="A0AAE4MFD5"/>
<sequence>MCLGIVDYISALVIECMSSHVSGASLTTIDYCRLWDEQHARSTAQKEKMGEGGGKFWSDQGVVDRFSQNVISGDPSRMQKQIEEMRIPKGSSVLDIGAGPGTLAVPLALAGCSVTTVEPSEPMGVAMERYRRTMNAPPIREIRKRWEDVTPEEAGVHDVVVASRSLIMGDIRNSLLKMDAAARHAVHLYWFLTPPSSSGGNVELWPLLHGEPYCSEADADILWNALCQLGIYANIMVETKDKSQHYASFSTMQEDYYNRMSVSEEWQRNIVDAFLLDRAVREESGYVVPGVSRTAHIWWEK</sequence>
<name>A0AAE4MFD5_9EURY</name>
<dbReference type="InterPro" id="IPR050723">
    <property type="entry name" value="CFA/CMAS"/>
</dbReference>
<gene>
    <name evidence="1" type="ORF">McpCs1_04990</name>
</gene>
<evidence type="ECO:0000313" key="2">
    <source>
        <dbReference type="Proteomes" id="UP001283212"/>
    </source>
</evidence>
<dbReference type="InterPro" id="IPR029063">
    <property type="entry name" value="SAM-dependent_MTases_sf"/>
</dbReference>
<dbReference type="SUPFAM" id="SSF53335">
    <property type="entry name" value="S-adenosyl-L-methionine-dependent methyltransferases"/>
    <property type="match status" value="1"/>
</dbReference>
<organism evidence="1 2">
    <name type="scientific">Methanorbis rubei</name>
    <dbReference type="NCBI Taxonomy" id="3028300"/>
    <lineage>
        <taxon>Archaea</taxon>
        <taxon>Methanobacteriati</taxon>
        <taxon>Methanobacteriota</taxon>
        <taxon>Stenosarchaea group</taxon>
        <taxon>Methanomicrobia</taxon>
        <taxon>Methanomicrobiales</taxon>
        <taxon>Methanocorpusculaceae</taxon>
        <taxon>Methanorbis</taxon>
    </lineage>
</organism>
<dbReference type="Proteomes" id="UP001283212">
    <property type="component" value="Unassembled WGS sequence"/>
</dbReference>
<evidence type="ECO:0000313" key="1">
    <source>
        <dbReference type="EMBL" id="MDV0443131.1"/>
    </source>
</evidence>
<dbReference type="PANTHER" id="PTHR43667:SF2">
    <property type="entry name" value="FATTY ACID C-METHYL TRANSFERASE"/>
    <property type="match status" value="1"/>
</dbReference>
<dbReference type="Gene3D" id="3.40.50.150">
    <property type="entry name" value="Vaccinia Virus protein VP39"/>
    <property type="match status" value="1"/>
</dbReference>
<dbReference type="PANTHER" id="PTHR43667">
    <property type="entry name" value="CYCLOPROPANE-FATTY-ACYL-PHOSPHOLIPID SYNTHASE"/>
    <property type="match status" value="1"/>
</dbReference>
<proteinExistence type="predicted"/>
<dbReference type="EMBL" id="JAWDKB010000002">
    <property type="protein sequence ID" value="MDV0443131.1"/>
    <property type="molecule type" value="Genomic_DNA"/>
</dbReference>
<comment type="caution">
    <text evidence="1">The sequence shown here is derived from an EMBL/GenBank/DDBJ whole genome shotgun (WGS) entry which is preliminary data.</text>
</comment>
<keyword evidence="2" id="KW-1185">Reference proteome</keyword>
<accession>A0AAE4MFD5</accession>
<evidence type="ECO:0008006" key="3">
    <source>
        <dbReference type="Google" id="ProtNLM"/>
    </source>
</evidence>